<evidence type="ECO:0000259" key="8">
    <source>
        <dbReference type="Pfam" id="PF13382"/>
    </source>
</evidence>
<gene>
    <name evidence="6" type="primary">ade</name>
    <name evidence="9" type="ORF">C7452_0518</name>
</gene>
<evidence type="ECO:0000256" key="3">
    <source>
        <dbReference type="ARBA" id="ARBA00022801"/>
    </source>
</evidence>
<dbReference type="InterPro" id="IPR011059">
    <property type="entry name" value="Metal-dep_hydrolase_composite"/>
</dbReference>
<name>A0A371NF14_9EURY</name>
<comment type="caution">
    <text evidence="9">The sequence shown here is derived from an EMBL/GenBank/DDBJ whole genome shotgun (WGS) entry which is preliminary data.</text>
</comment>
<evidence type="ECO:0000256" key="6">
    <source>
        <dbReference type="HAMAP-Rule" id="MF_01518"/>
    </source>
</evidence>
<keyword evidence="4 6" id="KW-0464">Manganese</keyword>
<dbReference type="SUPFAM" id="SSF51556">
    <property type="entry name" value="Metallo-dependent hydrolases"/>
    <property type="match status" value="1"/>
</dbReference>
<dbReference type="GO" id="GO:0000034">
    <property type="term" value="F:adenine deaminase activity"/>
    <property type="evidence" value="ECO:0007669"/>
    <property type="project" value="UniProtKB-UniRule"/>
</dbReference>
<comment type="catalytic activity">
    <reaction evidence="5 6">
        <text>adenine + H2O + H(+) = hypoxanthine + NH4(+)</text>
        <dbReference type="Rhea" id="RHEA:23688"/>
        <dbReference type="ChEBI" id="CHEBI:15377"/>
        <dbReference type="ChEBI" id="CHEBI:15378"/>
        <dbReference type="ChEBI" id="CHEBI:16708"/>
        <dbReference type="ChEBI" id="CHEBI:17368"/>
        <dbReference type="ChEBI" id="CHEBI:28938"/>
        <dbReference type="EC" id="3.5.4.2"/>
    </reaction>
</comment>
<evidence type="ECO:0000256" key="2">
    <source>
        <dbReference type="ARBA" id="ARBA00012782"/>
    </source>
</evidence>
<dbReference type="PANTHER" id="PTHR11113:SF2">
    <property type="entry name" value="ADENINE DEAMINASE"/>
    <property type="match status" value="1"/>
</dbReference>
<comment type="cofactor">
    <cofactor evidence="6">
        <name>Mn(2+)</name>
        <dbReference type="ChEBI" id="CHEBI:29035"/>
    </cofactor>
</comment>
<dbReference type="InterPro" id="IPR006679">
    <property type="entry name" value="Adenine_deam"/>
</dbReference>
<dbReference type="CDD" id="cd01295">
    <property type="entry name" value="AdeC"/>
    <property type="match status" value="1"/>
</dbReference>
<evidence type="ECO:0000259" key="7">
    <source>
        <dbReference type="Pfam" id="PF01979"/>
    </source>
</evidence>
<sequence>MIRGNILNVFTGDIYPAEIEVAGGRVRCVRSISGNFSVIILPGFIDAHLHIESSMLTPSSFAAAAIPHGTVSTISDPHEIANVMGVDGVRFMIDDAAATPMKFYFTAPSCVPATPFETAGAEITAREIEELLRMDSVVALGEMMNFPGVIAGDDGVMAKIEAARDLNMPVDGHAPLLSGDELCTYIGAGISTDHECVSPEEVLEKRRLGMKIMAREGSSARNLRDLAAAGCDFLVSDDIHPADLLEGHMDRILRRAVDYGIDPVSAVQMVTINPAEHYGLSTGAIAPGWDADFVVVDSLRDFNVKRVYIDGRPVAEEGRYLIKRRGGTRAPPRKLEVPDFPVERLDFRAEGDEATVRVIDVLDGQLITEESVATLEVEDGAVQADTSSDILRVSVLDRYGRGNISSGFVHGFGLQEGAIASTVAHDSHNLIVVGVDPELMKRAVDILKKAGGGLVAVAEDDHRVLQLPVAGLMSDGDVFEVADGFENLNTFTEQLGSRLSAPFMTMSFLSLLVIPRLKIGDRGLFDVEKFEFVDVLVS</sequence>
<dbReference type="Pfam" id="PF13382">
    <property type="entry name" value="Adenine_deam_C"/>
    <property type="match status" value="1"/>
</dbReference>
<comment type="similarity">
    <text evidence="1 6">Belongs to the metallo-dependent hydrolases superfamily. Adenine deaminase family.</text>
</comment>
<dbReference type="InterPro" id="IPR026912">
    <property type="entry name" value="Adenine_deam_C"/>
</dbReference>
<dbReference type="InterPro" id="IPR032466">
    <property type="entry name" value="Metal_Hydrolase"/>
</dbReference>
<evidence type="ECO:0000313" key="10">
    <source>
        <dbReference type="Proteomes" id="UP000256864"/>
    </source>
</evidence>
<feature type="domain" description="Amidohydrolase-related" evidence="7">
    <location>
        <begin position="39"/>
        <end position="314"/>
    </location>
</feature>
<accession>A0A371NF14</accession>
<dbReference type="EC" id="3.5.4.2" evidence="2 6"/>
<evidence type="ECO:0000313" key="9">
    <source>
        <dbReference type="EMBL" id="REE28506.1"/>
    </source>
</evidence>
<dbReference type="NCBIfam" id="TIGR01178">
    <property type="entry name" value="ade"/>
    <property type="match status" value="1"/>
</dbReference>
<dbReference type="Gene3D" id="3.20.20.140">
    <property type="entry name" value="Metal-dependent hydrolases"/>
    <property type="match status" value="1"/>
</dbReference>
<dbReference type="HAMAP" id="MF_01518">
    <property type="entry name" value="Adenine_deamin"/>
    <property type="match status" value="1"/>
</dbReference>
<dbReference type="GO" id="GO:0006146">
    <property type="term" value="P:adenine catabolic process"/>
    <property type="evidence" value="ECO:0007669"/>
    <property type="project" value="InterPro"/>
</dbReference>
<dbReference type="EMBL" id="QREL01000001">
    <property type="protein sequence ID" value="REE28506.1"/>
    <property type="molecule type" value="Genomic_DNA"/>
</dbReference>
<evidence type="ECO:0000256" key="4">
    <source>
        <dbReference type="ARBA" id="ARBA00023211"/>
    </source>
</evidence>
<dbReference type="InterPro" id="IPR006680">
    <property type="entry name" value="Amidohydro-rel"/>
</dbReference>
<reference evidence="9 10" key="1">
    <citation type="submission" date="2018-07" db="EMBL/GenBank/DDBJ databases">
        <title>Genomic Encyclopedia of Type Strains, Phase IV (KMG-IV): sequencing the most valuable type-strain genomes for metagenomic binning, comparative biology and taxonomic classification.</title>
        <authorList>
            <person name="Goeker M."/>
        </authorList>
    </citation>
    <scope>NUCLEOTIDE SEQUENCE [LARGE SCALE GENOMIC DNA]</scope>
    <source>
        <strain evidence="9 10">DSM 7466</strain>
    </source>
</reference>
<dbReference type="SUPFAM" id="SSF51338">
    <property type="entry name" value="Composite domain of metallo-dependent hydrolases"/>
    <property type="match status" value="1"/>
</dbReference>
<dbReference type="Proteomes" id="UP000256864">
    <property type="component" value="Unassembled WGS sequence"/>
</dbReference>
<protein>
    <recommendedName>
        <fullName evidence="2 6">Adenine deaminase</fullName>
        <shortName evidence="6">Adenase</shortName>
        <shortName evidence="6">Adenine aminase</shortName>
        <ecNumber evidence="2 6">3.5.4.2</ecNumber>
    </recommendedName>
</protein>
<feature type="domain" description="Adenine deaminase C-terminal" evidence="8">
    <location>
        <begin position="365"/>
        <end position="531"/>
    </location>
</feature>
<dbReference type="AlphaFoldDB" id="A0A371NF14"/>
<organism evidence="9 10">
    <name type="scientific">Methanothermobacter defluvii</name>
    <dbReference type="NCBI Taxonomy" id="49339"/>
    <lineage>
        <taxon>Archaea</taxon>
        <taxon>Methanobacteriati</taxon>
        <taxon>Methanobacteriota</taxon>
        <taxon>Methanomada group</taxon>
        <taxon>Methanobacteria</taxon>
        <taxon>Methanobacteriales</taxon>
        <taxon>Methanobacteriaceae</taxon>
        <taxon>Methanothermobacter</taxon>
    </lineage>
</organism>
<keyword evidence="10" id="KW-1185">Reference proteome</keyword>
<dbReference type="PANTHER" id="PTHR11113">
    <property type="entry name" value="N-ACETYLGLUCOSAMINE-6-PHOSPHATE DEACETYLASE"/>
    <property type="match status" value="1"/>
</dbReference>
<evidence type="ECO:0000256" key="5">
    <source>
        <dbReference type="ARBA" id="ARBA00047720"/>
    </source>
</evidence>
<dbReference type="RefSeq" id="WP_115892125.1">
    <property type="nucleotide sequence ID" value="NZ_QREL01000001.1"/>
</dbReference>
<dbReference type="Pfam" id="PF01979">
    <property type="entry name" value="Amidohydro_1"/>
    <property type="match status" value="1"/>
</dbReference>
<evidence type="ECO:0000256" key="1">
    <source>
        <dbReference type="ARBA" id="ARBA00006773"/>
    </source>
</evidence>
<proteinExistence type="inferred from homology"/>
<keyword evidence="3 6" id="KW-0378">Hydrolase</keyword>
<dbReference type="Gene3D" id="2.30.40.10">
    <property type="entry name" value="Urease, subunit C, domain 1"/>
    <property type="match status" value="1"/>
</dbReference>